<dbReference type="PANTHER" id="PTHR30007">
    <property type="entry name" value="PHP DOMAIN PROTEIN"/>
    <property type="match status" value="1"/>
</dbReference>
<keyword evidence="4" id="KW-1185">Reference proteome</keyword>
<evidence type="ECO:0000313" key="3">
    <source>
        <dbReference type="EMBL" id="MDG3005892.1"/>
    </source>
</evidence>
<protein>
    <submittedName>
        <fullName evidence="3">IS5 family transposase</fullName>
    </submittedName>
</protein>
<dbReference type="NCBIfam" id="NF033580">
    <property type="entry name" value="transpos_IS5_3"/>
    <property type="match status" value="1"/>
</dbReference>
<organism evidence="3 4">
    <name type="scientific">Paludisphaera mucosa</name>
    <dbReference type="NCBI Taxonomy" id="3030827"/>
    <lineage>
        <taxon>Bacteria</taxon>
        <taxon>Pseudomonadati</taxon>
        <taxon>Planctomycetota</taxon>
        <taxon>Planctomycetia</taxon>
        <taxon>Isosphaerales</taxon>
        <taxon>Isosphaeraceae</taxon>
        <taxon>Paludisphaera</taxon>
    </lineage>
</organism>
<gene>
    <name evidence="3" type="ORF">PZE19_19075</name>
</gene>
<dbReference type="PANTHER" id="PTHR30007:SF1">
    <property type="entry name" value="BLR1914 PROTEIN"/>
    <property type="match status" value="1"/>
</dbReference>
<dbReference type="Proteomes" id="UP001216907">
    <property type="component" value="Unassembled WGS sequence"/>
</dbReference>
<feature type="domain" description="Transposase IS4-like" evidence="2">
    <location>
        <begin position="37"/>
        <end position="164"/>
    </location>
</feature>
<dbReference type="EMBL" id="JARRAG010000002">
    <property type="protein sequence ID" value="MDG3005892.1"/>
    <property type="molecule type" value="Genomic_DNA"/>
</dbReference>
<sequence>MRGRPAADDRLDDRPGPSARRRGRAKKGGAEAQALGRSRGGFSTKVIAVACDEDGVVALDVAEGQRNDAPLAKGVLIEAHDAVGEVAEVLGDKGFDSDAVRDVVLDDLDALPVIPNRRCRKEPWPWDDEMREIYKQRNRVERAFAKAKQFRRFATRYEKLKDVYLGVARLVFGFIHVRKLAQSVNRP</sequence>
<dbReference type="InterPro" id="IPR002559">
    <property type="entry name" value="Transposase_11"/>
</dbReference>
<evidence type="ECO:0000313" key="4">
    <source>
        <dbReference type="Proteomes" id="UP001216907"/>
    </source>
</evidence>
<dbReference type="RefSeq" id="WP_277862214.1">
    <property type="nucleotide sequence ID" value="NZ_JARRAG010000002.1"/>
</dbReference>
<comment type="caution">
    <text evidence="3">The sequence shown here is derived from an EMBL/GenBank/DDBJ whole genome shotgun (WGS) entry which is preliminary data.</text>
</comment>
<dbReference type="Pfam" id="PF01609">
    <property type="entry name" value="DDE_Tnp_1"/>
    <property type="match status" value="1"/>
</dbReference>
<proteinExistence type="predicted"/>
<feature type="region of interest" description="Disordered" evidence="1">
    <location>
        <begin position="1"/>
        <end position="36"/>
    </location>
</feature>
<evidence type="ECO:0000256" key="1">
    <source>
        <dbReference type="SAM" id="MobiDB-lite"/>
    </source>
</evidence>
<reference evidence="3 4" key="1">
    <citation type="submission" date="2023-03" db="EMBL/GenBank/DDBJ databases">
        <title>Paludisphaera mucosa sp. nov. a novel planctomycete from northern fen.</title>
        <authorList>
            <person name="Ivanova A."/>
        </authorList>
    </citation>
    <scope>NUCLEOTIDE SEQUENCE [LARGE SCALE GENOMIC DNA]</scope>
    <source>
        <strain evidence="3 4">Pla2</strain>
    </source>
</reference>
<accession>A0ABT6FE90</accession>
<feature type="compositionally biased region" description="Basic and acidic residues" evidence="1">
    <location>
        <begin position="1"/>
        <end position="15"/>
    </location>
</feature>
<evidence type="ECO:0000259" key="2">
    <source>
        <dbReference type="Pfam" id="PF01609"/>
    </source>
</evidence>
<name>A0ABT6FE90_9BACT</name>